<accession>A0A809Z4K5</accession>
<evidence type="ECO:0000313" key="6">
    <source>
        <dbReference type="EMBL" id="BCE69803.1"/>
    </source>
</evidence>
<dbReference type="AlphaFoldDB" id="A0A809Z4K5"/>
<dbReference type="EMBL" id="AP023091">
    <property type="protein sequence ID" value="BCE19144.1"/>
    <property type="molecule type" value="Genomic_DNA"/>
</dbReference>
<protein>
    <submittedName>
        <fullName evidence="3">Uncharacterized protein</fullName>
    </submittedName>
</protein>
<reference evidence="3" key="2">
    <citation type="submission" date="2020-05" db="EMBL/GenBank/DDBJ databases">
        <title>Complete genome sequence of Bradyrhizobium diazoefficiens XF4 isolated from soybean nodule.</title>
        <authorList>
            <person name="Noda R."/>
            <person name="Kakizaki K."/>
            <person name="Minamisawa K."/>
        </authorList>
    </citation>
    <scope>NUCLEOTIDE SEQUENCE</scope>
    <source>
        <strain evidence="3">XF4</strain>
    </source>
</reference>
<evidence type="ECO:0000313" key="1">
    <source>
        <dbReference type="EMBL" id="BCE19144.1"/>
    </source>
</evidence>
<reference evidence="1" key="1">
    <citation type="submission" date="2020-05" db="EMBL/GenBank/DDBJ databases">
        <title>Complete genome sequence of Bradyrhizobium diazoefficiens XF1 isolated from soybean nodule.</title>
        <authorList>
            <person name="Noda R."/>
            <person name="Kakizaki K."/>
            <person name="Minamisawa K."/>
        </authorList>
    </citation>
    <scope>NUCLEOTIDE SEQUENCE</scope>
    <source>
        <strain evidence="1">XF1</strain>
    </source>
</reference>
<dbReference type="EMBL" id="AP023091">
    <property type="protein sequence ID" value="BCE26138.1"/>
    <property type="molecule type" value="Genomic_DNA"/>
</dbReference>
<gene>
    <name evidence="1" type="ORF">XF1B_18250</name>
    <name evidence="2" type="ORF">XF1B_88190</name>
    <name evidence="3" type="ORF">XF4B_17470</name>
    <name evidence="4" type="ORF">XF4B_87440</name>
    <name evidence="5" type="ORF">XF6B_18030</name>
    <name evidence="6" type="ORF">XF6B_86020</name>
</gene>
<organism evidence="3">
    <name type="scientific">Bradyrhizobium diazoefficiens</name>
    <dbReference type="NCBI Taxonomy" id="1355477"/>
    <lineage>
        <taxon>Bacteria</taxon>
        <taxon>Pseudomonadati</taxon>
        <taxon>Pseudomonadota</taxon>
        <taxon>Alphaproteobacteria</taxon>
        <taxon>Hyphomicrobiales</taxon>
        <taxon>Nitrobacteraceae</taxon>
        <taxon>Bradyrhizobium</taxon>
    </lineage>
</organism>
<evidence type="ECO:0000313" key="2">
    <source>
        <dbReference type="EMBL" id="BCE26138.1"/>
    </source>
</evidence>
<sequence>MRGRFASQGTLQIEQGARQRSMRARVLSFQVFRHVERRTIVSYRCNDSALEVGLIAHLLFSPRIFEQFVSV</sequence>
<reference evidence="5" key="3">
    <citation type="submission" date="2020-05" db="EMBL/GenBank/DDBJ databases">
        <title>Complete genome sequence of Bradyrhizobium diazoefficiens XF6 isolated from soybean nodule.</title>
        <authorList>
            <person name="Noda R."/>
            <person name="Kakizaki K."/>
            <person name="Minamisawa K."/>
        </authorList>
    </citation>
    <scope>NUCLEOTIDE SEQUENCE</scope>
    <source>
        <strain evidence="5">XF6</strain>
    </source>
</reference>
<evidence type="ECO:0000313" key="5">
    <source>
        <dbReference type="EMBL" id="BCE63004.1"/>
    </source>
</evidence>
<dbReference type="EMBL" id="AP023094">
    <property type="protein sequence ID" value="BCE45398.1"/>
    <property type="molecule type" value="Genomic_DNA"/>
</dbReference>
<name>A0A809Z4K5_9BRAD</name>
<proteinExistence type="predicted"/>
<evidence type="ECO:0000313" key="4">
    <source>
        <dbReference type="EMBL" id="BCE52395.1"/>
    </source>
</evidence>
<dbReference type="EMBL" id="AP023096">
    <property type="protein sequence ID" value="BCE63004.1"/>
    <property type="molecule type" value="Genomic_DNA"/>
</dbReference>
<evidence type="ECO:0000313" key="3">
    <source>
        <dbReference type="EMBL" id="BCE45398.1"/>
    </source>
</evidence>
<dbReference type="EMBL" id="AP023094">
    <property type="protein sequence ID" value="BCE52395.1"/>
    <property type="molecule type" value="Genomic_DNA"/>
</dbReference>
<dbReference type="EMBL" id="AP023096">
    <property type="protein sequence ID" value="BCE69803.1"/>
    <property type="molecule type" value="Genomic_DNA"/>
</dbReference>